<reference evidence="1 2" key="1">
    <citation type="submission" date="2024-06" db="EMBL/GenBank/DDBJ databases">
        <title>Genomic Encyclopedia of Type Strains, Phase IV (KMG-IV): sequencing the most valuable type-strain genomes for metagenomic binning, comparative biology and taxonomic classification.</title>
        <authorList>
            <person name="Goeker M."/>
        </authorList>
    </citation>
    <scope>NUCLEOTIDE SEQUENCE [LARGE SCALE GENOMIC DNA]</scope>
    <source>
        <strain evidence="1 2">DSM 29288</strain>
    </source>
</reference>
<name>A0ABV2MKY4_9HYPH</name>
<dbReference type="EMBL" id="JBEPMY010000015">
    <property type="protein sequence ID" value="MET3757113.1"/>
    <property type="molecule type" value="Genomic_DNA"/>
</dbReference>
<evidence type="ECO:0000313" key="2">
    <source>
        <dbReference type="Proteomes" id="UP001549077"/>
    </source>
</evidence>
<proteinExistence type="predicted"/>
<protein>
    <recommendedName>
        <fullName evidence="3">Integrase</fullName>
    </recommendedName>
</protein>
<sequence length="492" mass="56415">MIRHFAEKQDEDERAEGLSFYENTQHVPPMFEEILIETLEHIESITAPLRERLKRQTETRRIFPEYPEDALIPAWEMYVRMTGNIAFSDPDIPVSLVQNYRETYGADALDKIRQYQLGGCHRMLTGFWGRGSQRGIPIRKTWGKPIYDRGVDQDIDWQSAYVRVGDVERHVWENRTTKLSDTMPTTITDGTVLYPHELMLIMPVRNVIEGRNNGILDTTLYSAIGRIDRHTLIRSTSGKGSGDTLFERYGMTEEDRALRLTPHSLRHLQNTELFRLGVADTIITKKFNRRSVQQSYVYDHRSLAEDLTDIDLAPEAEERLGDKPLQVFRLISANKASGHVVEEFRRVQREYGEAAAFDYLNAEADGLHVTPYGLCINSFTSDPCPKHLECFNGCLHLARTDVISEQENLQRMRDKFAKVIITLEALPENQRNVGWANQLTHARVRYENIVKALGTDAGMQVFPDGIDLSVSAERNAGTTIIDTMKRLRDLDD</sequence>
<gene>
    <name evidence="1" type="ORF">ABID08_004494</name>
</gene>
<evidence type="ECO:0008006" key="3">
    <source>
        <dbReference type="Google" id="ProtNLM"/>
    </source>
</evidence>
<evidence type="ECO:0000313" key="1">
    <source>
        <dbReference type="EMBL" id="MET3757113.1"/>
    </source>
</evidence>
<comment type="caution">
    <text evidence="1">The sequence shown here is derived from an EMBL/GenBank/DDBJ whole genome shotgun (WGS) entry which is preliminary data.</text>
</comment>
<dbReference type="RefSeq" id="WP_168297141.1">
    <property type="nucleotide sequence ID" value="NZ_CP071609.1"/>
</dbReference>
<dbReference type="Proteomes" id="UP001549077">
    <property type="component" value="Unassembled WGS sequence"/>
</dbReference>
<dbReference type="InterPro" id="IPR011010">
    <property type="entry name" value="DNA_brk_join_enz"/>
</dbReference>
<dbReference type="SUPFAM" id="SSF56349">
    <property type="entry name" value="DNA breaking-rejoining enzymes"/>
    <property type="match status" value="1"/>
</dbReference>
<dbReference type="GeneID" id="91153207"/>
<keyword evidence="2" id="KW-1185">Reference proteome</keyword>
<organism evidence="1 2">
    <name type="scientific">Rhizobium binae</name>
    <dbReference type="NCBI Taxonomy" id="1138190"/>
    <lineage>
        <taxon>Bacteria</taxon>
        <taxon>Pseudomonadati</taxon>
        <taxon>Pseudomonadota</taxon>
        <taxon>Alphaproteobacteria</taxon>
        <taxon>Hyphomicrobiales</taxon>
        <taxon>Rhizobiaceae</taxon>
        <taxon>Rhizobium/Agrobacterium group</taxon>
        <taxon>Rhizobium</taxon>
    </lineage>
</organism>
<accession>A0ABV2MKY4</accession>